<feature type="domain" description="Cupin type-2" evidence="2">
    <location>
        <begin position="50"/>
        <end position="118"/>
    </location>
</feature>
<dbReference type="AlphaFoldDB" id="A0A6V8JUB5"/>
<dbReference type="SUPFAM" id="SSF51182">
    <property type="entry name" value="RmlC-like cupins"/>
    <property type="match status" value="1"/>
</dbReference>
<dbReference type="InterPro" id="IPR013096">
    <property type="entry name" value="Cupin_2"/>
</dbReference>
<dbReference type="Pfam" id="PF07883">
    <property type="entry name" value="Cupin_2"/>
    <property type="match status" value="1"/>
</dbReference>
<dbReference type="Gene3D" id="2.60.120.10">
    <property type="entry name" value="Jelly Rolls"/>
    <property type="match status" value="1"/>
</dbReference>
<proteinExistence type="predicted"/>
<feature type="signal peptide" evidence="1">
    <location>
        <begin position="1"/>
        <end position="25"/>
    </location>
</feature>
<comment type="caution">
    <text evidence="3">The sequence shown here is derived from an EMBL/GenBank/DDBJ whole genome shotgun (WGS) entry which is preliminary data.</text>
</comment>
<protein>
    <submittedName>
        <fullName evidence="3">Cupin</fullName>
    </submittedName>
</protein>
<organism evidence="3 4">
    <name type="scientific">Phytohabitans houttuyneae</name>
    <dbReference type="NCBI Taxonomy" id="1076126"/>
    <lineage>
        <taxon>Bacteria</taxon>
        <taxon>Bacillati</taxon>
        <taxon>Actinomycetota</taxon>
        <taxon>Actinomycetes</taxon>
        <taxon>Micromonosporales</taxon>
        <taxon>Micromonosporaceae</taxon>
    </lineage>
</organism>
<name>A0A6V8JUB5_9ACTN</name>
<evidence type="ECO:0000313" key="3">
    <source>
        <dbReference type="EMBL" id="GFJ76172.1"/>
    </source>
</evidence>
<evidence type="ECO:0000256" key="1">
    <source>
        <dbReference type="SAM" id="SignalP"/>
    </source>
</evidence>
<gene>
    <name evidence="3" type="ORF">Phou_003520</name>
</gene>
<dbReference type="InterPro" id="IPR011051">
    <property type="entry name" value="RmlC_Cupin_sf"/>
</dbReference>
<dbReference type="Proteomes" id="UP000482800">
    <property type="component" value="Unassembled WGS sequence"/>
</dbReference>
<accession>A0A6V8JUB5</accession>
<sequence>MKPFQVAAAAACVATLLIAGAPARATPPTGVTATLTYDETVGGTRVAVRRITIAPGGDTGYHYHDGPLHAVVTAGTLTHYGADCQVDHVYQAGDLVHEPAGPHNVHIGRNEGRTPLVLEVTYLLPAGAPFAQDAPPPPCA</sequence>
<feature type="chain" id="PRO_5028815706" evidence="1">
    <location>
        <begin position="26"/>
        <end position="140"/>
    </location>
</feature>
<dbReference type="EMBL" id="BLPF01000001">
    <property type="protein sequence ID" value="GFJ76172.1"/>
    <property type="molecule type" value="Genomic_DNA"/>
</dbReference>
<keyword evidence="1" id="KW-0732">Signal</keyword>
<reference evidence="3 4" key="1">
    <citation type="submission" date="2020-03" db="EMBL/GenBank/DDBJ databases">
        <title>Whole genome shotgun sequence of Phytohabitans houttuyneae NBRC 108639.</title>
        <authorList>
            <person name="Komaki H."/>
            <person name="Tamura T."/>
        </authorList>
    </citation>
    <scope>NUCLEOTIDE SEQUENCE [LARGE SCALE GENOMIC DNA]</scope>
    <source>
        <strain evidence="3 4">NBRC 108639</strain>
    </source>
</reference>
<evidence type="ECO:0000313" key="4">
    <source>
        <dbReference type="Proteomes" id="UP000482800"/>
    </source>
</evidence>
<evidence type="ECO:0000259" key="2">
    <source>
        <dbReference type="Pfam" id="PF07883"/>
    </source>
</evidence>
<keyword evidence="4" id="KW-1185">Reference proteome</keyword>
<dbReference type="InterPro" id="IPR014710">
    <property type="entry name" value="RmlC-like_jellyroll"/>
</dbReference>
<dbReference type="RefSeq" id="WP_173052928.1">
    <property type="nucleotide sequence ID" value="NZ_BAABGO010000003.1"/>
</dbReference>
<reference evidence="3 4" key="2">
    <citation type="submission" date="2020-03" db="EMBL/GenBank/DDBJ databases">
        <authorList>
            <person name="Ichikawa N."/>
            <person name="Kimura A."/>
            <person name="Kitahashi Y."/>
            <person name="Uohara A."/>
        </authorList>
    </citation>
    <scope>NUCLEOTIDE SEQUENCE [LARGE SCALE GENOMIC DNA]</scope>
    <source>
        <strain evidence="3 4">NBRC 108639</strain>
    </source>
</reference>